<keyword evidence="3" id="KW-1185">Reference proteome</keyword>
<dbReference type="PANTHER" id="PTHR35358">
    <property type="entry name" value="OS06G0711100 PROTEIN"/>
    <property type="match status" value="1"/>
</dbReference>
<accession>A0A9R1WN78</accession>
<dbReference type="AlphaFoldDB" id="A0A9R1WN78"/>
<evidence type="ECO:0000256" key="1">
    <source>
        <dbReference type="SAM" id="Coils"/>
    </source>
</evidence>
<evidence type="ECO:0000313" key="2">
    <source>
        <dbReference type="EMBL" id="KAJ0226728.1"/>
    </source>
</evidence>
<sequence>MTDEEKQIKTEQHAHVKKQQPEWIPGYTLSQHPEEIRQALFMRKNPSVSIEKKVKMEDFEDYDVMDPIYRMGWGGVLEFESDICYKQPVIDWISTLQRHGDGASLALTGIVSGKQYTLTHDKIRQIFGVDTGIRGEPGRAYEYPDESYLEPSNLETQDWIDRLQELFFLPPDTIKYTSSGKADLKPQAKVLWGVGVWNIFPREAGYESKIRVRDISILYGLISGRVAISYAHLVMLNLWATYESAYRSSIPHGYLLSRFLHNEGAIDMDMDMEAHRINIELRTLTQQDIPNLVFSLEPPFHIKDWQNRTFVADFEPEERQIVEREKAERVGRRDGVQEQEQEILNLKKSDHLVENELPIKASSSESKPSTTCVRGYKVKNSLAPILEAVFMKHGDIAAECIFKKASVRAFFLGIVCEVVMQLQTNDDRTIISKMEEMETDVSEVEAANIHVSWLRSHLEARKTSSLMMETKAKMSSLKKAAKMEVREIRTEFMAAKERLKQAKRIVKVLDLVHKKLKTNIHEGHTPSLL</sequence>
<dbReference type="PANTHER" id="PTHR35358:SF18">
    <property type="entry name" value="PHOSPHOLIPASE-LIKE PROTEIN-RELATED"/>
    <property type="match status" value="1"/>
</dbReference>
<feature type="coiled-coil region" evidence="1">
    <location>
        <begin position="478"/>
        <end position="505"/>
    </location>
</feature>
<protein>
    <submittedName>
        <fullName evidence="2">Uncharacterized protein</fullName>
    </submittedName>
</protein>
<dbReference type="InterPro" id="IPR007942">
    <property type="entry name" value="PLipase-like"/>
</dbReference>
<dbReference type="EMBL" id="NBSK02000001">
    <property type="protein sequence ID" value="KAJ0226728.1"/>
    <property type="molecule type" value="Genomic_DNA"/>
</dbReference>
<proteinExistence type="predicted"/>
<dbReference type="OrthoDB" id="1580499at2759"/>
<name>A0A9R1WN78_LACSA</name>
<comment type="caution">
    <text evidence="2">The sequence shown here is derived from an EMBL/GenBank/DDBJ whole genome shotgun (WGS) entry which is preliminary data.</text>
</comment>
<gene>
    <name evidence="2" type="ORF">LSAT_V11C100013380</name>
</gene>
<dbReference type="Proteomes" id="UP000235145">
    <property type="component" value="Unassembled WGS sequence"/>
</dbReference>
<dbReference type="Gramene" id="rna-gnl|WGS:NBSK|LSAT_1X32181_mrna">
    <property type="protein sequence ID" value="cds-PLY98573.1"/>
    <property type="gene ID" value="gene-LSAT_1X32181"/>
</dbReference>
<keyword evidence="1" id="KW-0175">Coiled coil</keyword>
<dbReference type="Pfam" id="PF05278">
    <property type="entry name" value="PEARLI-4"/>
    <property type="match status" value="1"/>
</dbReference>
<reference evidence="2 3" key="1">
    <citation type="journal article" date="2017" name="Nat. Commun.">
        <title>Genome assembly with in vitro proximity ligation data and whole-genome triplication in lettuce.</title>
        <authorList>
            <person name="Reyes-Chin-Wo S."/>
            <person name="Wang Z."/>
            <person name="Yang X."/>
            <person name="Kozik A."/>
            <person name="Arikit S."/>
            <person name="Song C."/>
            <person name="Xia L."/>
            <person name="Froenicke L."/>
            <person name="Lavelle D.O."/>
            <person name="Truco M.J."/>
            <person name="Xia R."/>
            <person name="Zhu S."/>
            <person name="Xu C."/>
            <person name="Xu H."/>
            <person name="Xu X."/>
            <person name="Cox K."/>
            <person name="Korf I."/>
            <person name="Meyers B.C."/>
            <person name="Michelmore R.W."/>
        </authorList>
    </citation>
    <scope>NUCLEOTIDE SEQUENCE [LARGE SCALE GENOMIC DNA]</scope>
    <source>
        <strain evidence="3">cv. Salinas</strain>
        <tissue evidence="2">Seedlings</tissue>
    </source>
</reference>
<organism evidence="2 3">
    <name type="scientific">Lactuca sativa</name>
    <name type="common">Garden lettuce</name>
    <dbReference type="NCBI Taxonomy" id="4236"/>
    <lineage>
        <taxon>Eukaryota</taxon>
        <taxon>Viridiplantae</taxon>
        <taxon>Streptophyta</taxon>
        <taxon>Embryophyta</taxon>
        <taxon>Tracheophyta</taxon>
        <taxon>Spermatophyta</taxon>
        <taxon>Magnoliopsida</taxon>
        <taxon>eudicotyledons</taxon>
        <taxon>Gunneridae</taxon>
        <taxon>Pentapetalae</taxon>
        <taxon>asterids</taxon>
        <taxon>campanulids</taxon>
        <taxon>Asterales</taxon>
        <taxon>Asteraceae</taxon>
        <taxon>Cichorioideae</taxon>
        <taxon>Cichorieae</taxon>
        <taxon>Lactucinae</taxon>
        <taxon>Lactuca</taxon>
    </lineage>
</organism>
<evidence type="ECO:0000313" key="3">
    <source>
        <dbReference type="Proteomes" id="UP000235145"/>
    </source>
</evidence>